<dbReference type="SMART" id="SM00254">
    <property type="entry name" value="ShKT"/>
    <property type="match status" value="2"/>
</dbReference>
<evidence type="ECO:0000313" key="3">
    <source>
        <dbReference type="Proteomes" id="UP000005408"/>
    </source>
</evidence>
<name>A0A8W8IWA6_MAGGI</name>
<feature type="domain" description="ShKT" evidence="1">
    <location>
        <begin position="50"/>
        <end position="87"/>
    </location>
</feature>
<evidence type="ECO:0000313" key="2">
    <source>
        <dbReference type="EnsemblMetazoa" id="G15966.5:cds"/>
    </source>
</evidence>
<sequence length="240" mass="27339">MSKCEDNPGIQCILYNFSRVCDRDGIYAPWAKQNCRAYCGYCTVMTTTIPCVDVLPNCDEYQNDLCDNNLYRLFRNKNCRRFCIICTGGLSSARSRAALKMNLSMISTVTLCLAAAICVTYAQLECARYPLCADSMFNEPTVVETRFNNSFLDSVKLIERYSYYRCDPAEEKYGVGPDSKEWWVFKGCGGIFEVKECAEDANVALQQKPKEMIKNHHREIDRKCRQGLGLDKPEKAAESF</sequence>
<feature type="domain" description="ShKT" evidence="1">
    <location>
        <begin position="3"/>
        <end position="43"/>
    </location>
</feature>
<dbReference type="AlphaFoldDB" id="A0A8W8IWA6"/>
<dbReference type="Proteomes" id="UP000005408">
    <property type="component" value="Unassembled WGS sequence"/>
</dbReference>
<evidence type="ECO:0000259" key="1">
    <source>
        <dbReference type="SMART" id="SM00254"/>
    </source>
</evidence>
<dbReference type="EnsemblMetazoa" id="G15966.5">
    <property type="protein sequence ID" value="G15966.5:cds"/>
    <property type="gene ID" value="G15966"/>
</dbReference>
<reference evidence="2" key="1">
    <citation type="submission" date="2022-08" db="UniProtKB">
        <authorList>
            <consortium name="EnsemblMetazoa"/>
        </authorList>
    </citation>
    <scope>IDENTIFICATION</scope>
    <source>
        <strain evidence="2">05x7-T-G4-1.051#20</strain>
    </source>
</reference>
<dbReference type="PANTHER" id="PTHR21724:SF109">
    <property type="entry name" value="SHKT DOMAIN-CONTAINING PROTEIN"/>
    <property type="match status" value="1"/>
</dbReference>
<proteinExistence type="predicted"/>
<dbReference type="Gene3D" id="1.10.10.1940">
    <property type="match status" value="1"/>
</dbReference>
<organism evidence="2 3">
    <name type="scientific">Magallana gigas</name>
    <name type="common">Pacific oyster</name>
    <name type="synonym">Crassostrea gigas</name>
    <dbReference type="NCBI Taxonomy" id="29159"/>
    <lineage>
        <taxon>Eukaryota</taxon>
        <taxon>Metazoa</taxon>
        <taxon>Spiralia</taxon>
        <taxon>Lophotrochozoa</taxon>
        <taxon>Mollusca</taxon>
        <taxon>Bivalvia</taxon>
        <taxon>Autobranchia</taxon>
        <taxon>Pteriomorphia</taxon>
        <taxon>Ostreida</taxon>
        <taxon>Ostreoidea</taxon>
        <taxon>Ostreidae</taxon>
        <taxon>Magallana</taxon>
    </lineage>
</organism>
<accession>A0A8W8IWA6</accession>
<protein>
    <recommendedName>
        <fullName evidence="1">ShKT domain-containing protein</fullName>
    </recommendedName>
</protein>
<dbReference type="Pfam" id="PF01549">
    <property type="entry name" value="ShK"/>
    <property type="match status" value="2"/>
</dbReference>
<dbReference type="PANTHER" id="PTHR21724">
    <property type="entry name" value="SHKT DOMAIN-CONTAINING PROTEIN"/>
    <property type="match status" value="1"/>
</dbReference>
<dbReference type="InterPro" id="IPR003582">
    <property type="entry name" value="ShKT_dom"/>
</dbReference>
<keyword evidence="3" id="KW-1185">Reference proteome</keyword>